<feature type="domain" description="Major facilitator superfamily (MFS) profile" evidence="7">
    <location>
        <begin position="1"/>
        <end position="492"/>
    </location>
</feature>
<evidence type="ECO:0000259" key="7">
    <source>
        <dbReference type="PROSITE" id="PS50850"/>
    </source>
</evidence>
<dbReference type="HOGENOM" id="CLU_008455_1_1_1"/>
<dbReference type="GO" id="GO:0022857">
    <property type="term" value="F:transmembrane transporter activity"/>
    <property type="evidence" value="ECO:0007669"/>
    <property type="project" value="InterPro"/>
</dbReference>
<dbReference type="EMBL" id="JPOX01000002">
    <property type="protein sequence ID" value="KFX53103.1"/>
    <property type="molecule type" value="Genomic_DNA"/>
</dbReference>
<feature type="transmembrane region" description="Helical" evidence="6">
    <location>
        <begin position="148"/>
        <end position="173"/>
    </location>
</feature>
<comment type="caution">
    <text evidence="8">The sequence shown here is derived from an EMBL/GenBank/DDBJ whole genome shotgun (WGS) entry which is preliminary data.</text>
</comment>
<organism evidence="8">
    <name type="scientific">Talaromyces marneffei PM1</name>
    <dbReference type="NCBI Taxonomy" id="1077442"/>
    <lineage>
        <taxon>Eukaryota</taxon>
        <taxon>Fungi</taxon>
        <taxon>Dikarya</taxon>
        <taxon>Ascomycota</taxon>
        <taxon>Pezizomycotina</taxon>
        <taxon>Eurotiomycetes</taxon>
        <taxon>Eurotiomycetidae</taxon>
        <taxon>Eurotiales</taxon>
        <taxon>Trichocomaceae</taxon>
        <taxon>Talaromyces</taxon>
        <taxon>Talaromyces sect. Talaromyces</taxon>
    </lineage>
</organism>
<evidence type="ECO:0000313" key="8">
    <source>
        <dbReference type="EMBL" id="KFX53103.1"/>
    </source>
</evidence>
<feature type="region of interest" description="Disordered" evidence="5">
    <location>
        <begin position="1"/>
        <end position="55"/>
    </location>
</feature>
<dbReference type="InterPro" id="IPR011701">
    <property type="entry name" value="MFS"/>
</dbReference>
<dbReference type="InterPro" id="IPR036259">
    <property type="entry name" value="MFS_trans_sf"/>
</dbReference>
<keyword evidence="3 6" id="KW-1133">Transmembrane helix</keyword>
<dbReference type="PANTHER" id="PTHR23502:SF33">
    <property type="entry name" value="MAJOR FACILITATOR SUPERFAMILY (MFS) PROFILE DOMAIN-CONTAINING PROTEIN-RELATED"/>
    <property type="match status" value="1"/>
</dbReference>
<feature type="transmembrane region" description="Helical" evidence="6">
    <location>
        <begin position="429"/>
        <end position="451"/>
    </location>
</feature>
<feature type="compositionally biased region" description="Basic and acidic residues" evidence="5">
    <location>
        <begin position="41"/>
        <end position="50"/>
    </location>
</feature>
<keyword evidence="4 6" id="KW-0472">Membrane</keyword>
<evidence type="ECO:0000256" key="1">
    <source>
        <dbReference type="ARBA" id="ARBA00004141"/>
    </source>
</evidence>
<feature type="transmembrane region" description="Helical" evidence="6">
    <location>
        <begin position="463"/>
        <end position="483"/>
    </location>
</feature>
<dbReference type="GO" id="GO:0016020">
    <property type="term" value="C:membrane"/>
    <property type="evidence" value="ECO:0007669"/>
    <property type="project" value="UniProtKB-SubCell"/>
</dbReference>
<reference evidence="8" key="1">
    <citation type="journal article" date="2014" name="PLoS Genet.">
        <title>Signature Gene Expression Reveals Novel Clues to the Molecular Mechanisms of Dimorphic Transition in Penicillium marneffei.</title>
        <authorList>
            <person name="Yang E."/>
            <person name="Wang G."/>
            <person name="Cai J."/>
            <person name="Woo P.C."/>
            <person name="Lau S.K."/>
            <person name="Yuen K.-Y."/>
            <person name="Chow W.-N."/>
            <person name="Lin X."/>
        </authorList>
    </citation>
    <scope>NUCLEOTIDE SEQUENCE [LARGE SCALE GENOMIC DNA]</scope>
    <source>
        <strain evidence="8">PM1</strain>
    </source>
</reference>
<dbReference type="FunFam" id="1.20.1250.20:FF:000011">
    <property type="entry name" value="MFS multidrug transporter, putative"/>
    <property type="match status" value="1"/>
</dbReference>
<feature type="transmembrane region" description="Helical" evidence="6">
    <location>
        <begin position="284"/>
        <end position="309"/>
    </location>
</feature>
<dbReference type="SUPFAM" id="SSF103473">
    <property type="entry name" value="MFS general substrate transporter"/>
    <property type="match status" value="1"/>
</dbReference>
<evidence type="ECO:0000256" key="2">
    <source>
        <dbReference type="ARBA" id="ARBA00022692"/>
    </source>
</evidence>
<dbReference type="Gene3D" id="1.20.1250.20">
    <property type="entry name" value="MFS general substrate transporter like domains"/>
    <property type="match status" value="1"/>
</dbReference>
<proteinExistence type="predicted"/>
<dbReference type="PROSITE" id="PS50850">
    <property type="entry name" value="MFS"/>
    <property type="match status" value="1"/>
</dbReference>
<feature type="transmembrane region" description="Helical" evidence="6">
    <location>
        <begin position="211"/>
        <end position="232"/>
    </location>
</feature>
<protein>
    <submittedName>
        <fullName evidence="8">Putative transporter</fullName>
    </submittedName>
</protein>
<dbReference type="AlphaFoldDB" id="A0A093Y6K6"/>
<feature type="transmembrane region" description="Helical" evidence="6">
    <location>
        <begin position="329"/>
        <end position="349"/>
    </location>
</feature>
<name>A0A093Y6K6_TALMA</name>
<dbReference type="CDD" id="cd17323">
    <property type="entry name" value="MFS_Tpo1_MDR_like"/>
    <property type="match status" value="1"/>
</dbReference>
<evidence type="ECO:0000256" key="3">
    <source>
        <dbReference type="ARBA" id="ARBA00022989"/>
    </source>
</evidence>
<dbReference type="PANTHER" id="PTHR23502">
    <property type="entry name" value="MAJOR FACILITATOR SUPERFAMILY"/>
    <property type="match status" value="1"/>
</dbReference>
<gene>
    <name evidence="8" type="ORF">GQ26_0024370</name>
</gene>
<keyword evidence="2 6" id="KW-0812">Transmembrane</keyword>
<evidence type="ECO:0000256" key="6">
    <source>
        <dbReference type="SAM" id="Phobius"/>
    </source>
</evidence>
<accession>A0A093Y6K6</accession>
<dbReference type="Pfam" id="PF07690">
    <property type="entry name" value="MFS_1"/>
    <property type="match status" value="1"/>
</dbReference>
<sequence length="498" mass="53472">MSGQTDVEKGQLPAADFEGIDKGDATPSTNPSLDPSIGAQDETKPAKDLSGEVYPESDMEKGLVGWEGQDDPENPRPLISTISAPGVSYMDAEFHNSSSILASLAAGPLIISPLSEIYGRQIVLNICNSLLTLWQIGCALAPNIGSLIAFRFLAGAGGSACLSIGGGIISDLFTTQQRGLAASAYTFGALFGPIIGPMIGGFIAQRAGWRWAYWVALCAAGVVSVGNIFLSAETSPTILLRRKTNRLRKELTRPELQSVLDAKSGTDTSSILVLRRGMIRPLRMLFLTPILLCLSTYVAFVFGLLYLLFTTLTSLYINTYHWQPELCGLAYLGLGLGCMTGIITVAKTSDATIIRLTKANNGVYEPEMRLASCVLFALFVPISFFWYGWSADYAVHWIVPILGLIPFGFGMMGILIPVQTYFIDVGGHFAASALSGLTAFRCLFGGLLPLAGPKMYEALGLGWGNSLLGFLSLGLIPVPAIIYKYGGAIRKKWPIQLR</sequence>
<feature type="transmembrane region" description="Helical" evidence="6">
    <location>
        <begin position="185"/>
        <end position="205"/>
    </location>
</feature>
<dbReference type="InterPro" id="IPR020846">
    <property type="entry name" value="MFS_dom"/>
</dbReference>
<evidence type="ECO:0000256" key="4">
    <source>
        <dbReference type="ARBA" id="ARBA00023136"/>
    </source>
</evidence>
<feature type="transmembrane region" description="Helical" evidence="6">
    <location>
        <begin position="395"/>
        <end position="417"/>
    </location>
</feature>
<feature type="transmembrane region" description="Helical" evidence="6">
    <location>
        <begin position="370"/>
        <end position="389"/>
    </location>
</feature>
<comment type="subcellular location">
    <subcellularLocation>
        <location evidence="1">Membrane</location>
        <topology evidence="1">Multi-pass membrane protein</topology>
    </subcellularLocation>
</comment>
<evidence type="ECO:0000256" key="5">
    <source>
        <dbReference type="SAM" id="MobiDB-lite"/>
    </source>
</evidence>